<name>A0A094WCR6_9BACT</name>
<evidence type="ECO:0000313" key="1">
    <source>
        <dbReference type="EMBL" id="KGA93447.1"/>
    </source>
</evidence>
<protein>
    <submittedName>
        <fullName evidence="1">Uncharacterized protein</fullName>
    </submittedName>
</protein>
<sequence>MHFCSFPGKGKISHPKNVLCLLALVGSLHPPLFLVRPGFPTEGTV</sequence>
<evidence type="ECO:0000313" key="2">
    <source>
        <dbReference type="Proteomes" id="UP000029452"/>
    </source>
</evidence>
<organism evidence="1 2">
    <name type="scientific">Leptospirillum ferriphilum</name>
    <dbReference type="NCBI Taxonomy" id="178606"/>
    <lineage>
        <taxon>Bacteria</taxon>
        <taxon>Pseudomonadati</taxon>
        <taxon>Nitrospirota</taxon>
        <taxon>Nitrospiria</taxon>
        <taxon>Nitrospirales</taxon>
        <taxon>Nitrospiraceae</taxon>
        <taxon>Leptospirillum</taxon>
    </lineage>
</organism>
<comment type="caution">
    <text evidence="1">The sequence shown here is derived from an EMBL/GenBank/DDBJ whole genome shotgun (WGS) entry which is preliminary data.</text>
</comment>
<dbReference type="Proteomes" id="UP000029452">
    <property type="component" value="Unassembled WGS sequence"/>
</dbReference>
<reference evidence="1 2" key="1">
    <citation type="submission" date="2014-06" db="EMBL/GenBank/DDBJ databases">
        <title>Draft genome sequence of iron oxidizing acidophile Leptospirillum ferriphilum DSM14647.</title>
        <authorList>
            <person name="Cardenas J.P."/>
            <person name="Lazcano M."/>
            <person name="Ossandon F.J."/>
            <person name="Corbett M."/>
            <person name="Holmes D.S."/>
            <person name="Watkin E."/>
        </authorList>
    </citation>
    <scope>NUCLEOTIDE SEQUENCE [LARGE SCALE GENOMIC DNA]</scope>
    <source>
        <strain evidence="1 2">DSM 14647</strain>
    </source>
</reference>
<dbReference type="PATRIC" id="fig|178606.4.peg.1658"/>
<dbReference type="AlphaFoldDB" id="A0A094WCR6"/>
<proteinExistence type="predicted"/>
<accession>A0A094WCR6</accession>
<gene>
    <name evidence="1" type="ORF">LptCag_0060</name>
</gene>
<dbReference type="EMBL" id="JPGK01000006">
    <property type="protein sequence ID" value="KGA93447.1"/>
    <property type="molecule type" value="Genomic_DNA"/>
</dbReference>